<protein>
    <submittedName>
        <fullName evidence="1">Uncharacterized protein</fullName>
    </submittedName>
</protein>
<organism evidence="1">
    <name type="scientific">Pyramimonas obovata</name>
    <dbReference type="NCBI Taxonomy" id="1411642"/>
    <lineage>
        <taxon>Eukaryota</taxon>
        <taxon>Viridiplantae</taxon>
        <taxon>Chlorophyta</taxon>
        <taxon>Pyramimonadophyceae</taxon>
        <taxon>Pyramimonadales</taxon>
        <taxon>Pyramimonadaceae</taxon>
        <taxon>Pyramimonas</taxon>
        <taxon>Pyramimonas incertae sedis</taxon>
    </lineage>
</organism>
<proteinExistence type="predicted"/>
<gene>
    <name evidence="1" type="ORF">POBO1169_LOCUS6801</name>
</gene>
<sequence>MAALLRSAGATVCSAKDVRMREKASPVSVHKPGPLHSASTRRHVLGVGIATLTHTLFNAPQAKAIDFSRGIESVELPEVTPPGAKMFAGWKDKRNAKDKALDDEFADSDYLKDLLAKSEANKRQRKIELENKYCRRGAEYGYGDCAGFKFDKEGNIILD</sequence>
<dbReference type="PANTHER" id="PTHR36730">
    <property type="entry name" value="OS03G0210700 PROTEIN"/>
    <property type="match status" value="1"/>
</dbReference>
<name>A0A7S0N681_9CHLO</name>
<dbReference type="EMBL" id="HBFA01013056">
    <property type="protein sequence ID" value="CAD8661331.1"/>
    <property type="molecule type" value="Transcribed_RNA"/>
</dbReference>
<reference evidence="1" key="1">
    <citation type="submission" date="2021-01" db="EMBL/GenBank/DDBJ databases">
        <authorList>
            <person name="Corre E."/>
            <person name="Pelletier E."/>
            <person name="Niang G."/>
            <person name="Scheremetjew M."/>
            <person name="Finn R."/>
            <person name="Kale V."/>
            <person name="Holt S."/>
            <person name="Cochrane G."/>
            <person name="Meng A."/>
            <person name="Brown T."/>
            <person name="Cohen L."/>
        </authorList>
    </citation>
    <scope>NUCLEOTIDE SEQUENCE</scope>
    <source>
        <strain evidence="1">CCMP722</strain>
    </source>
</reference>
<accession>A0A7S0N681</accession>
<dbReference type="AlphaFoldDB" id="A0A7S0N681"/>
<dbReference type="PANTHER" id="PTHR36730:SF1">
    <property type="entry name" value="CATHEPSIN PROPEPTIDE INHIBITOR DOMAIN-CONTAINING PROTEIN"/>
    <property type="match status" value="1"/>
</dbReference>
<evidence type="ECO:0000313" key="1">
    <source>
        <dbReference type="EMBL" id="CAD8661331.1"/>
    </source>
</evidence>